<organism evidence="3 4">
    <name type="scientific">Truepera radiovictrix (strain DSM 17093 / CIP 108686 / LMG 22925 / RQ-24)</name>
    <dbReference type="NCBI Taxonomy" id="649638"/>
    <lineage>
        <taxon>Bacteria</taxon>
        <taxon>Thermotogati</taxon>
        <taxon>Deinococcota</taxon>
        <taxon>Deinococci</taxon>
        <taxon>Trueperales</taxon>
        <taxon>Trueperaceae</taxon>
        <taxon>Truepera</taxon>
    </lineage>
</organism>
<dbReference type="Gene3D" id="3.40.50.2300">
    <property type="match status" value="1"/>
</dbReference>
<gene>
    <name evidence="3" type="ordered locus">Trad_2154</name>
</gene>
<dbReference type="SUPFAM" id="SSF52788">
    <property type="entry name" value="Phosphotyrosine protein phosphatases I"/>
    <property type="match status" value="1"/>
</dbReference>
<dbReference type="EMBL" id="CP002049">
    <property type="protein sequence ID" value="ADI15267.1"/>
    <property type="molecule type" value="Genomic_DNA"/>
</dbReference>
<dbReference type="eggNOG" id="COG0394">
    <property type="taxonomic scope" value="Bacteria"/>
</dbReference>
<keyword evidence="4" id="KW-1185">Reference proteome</keyword>
<dbReference type="InterPro" id="IPR023485">
    <property type="entry name" value="Ptyr_pPase"/>
</dbReference>
<dbReference type="OrthoDB" id="9784339at2"/>
<dbReference type="PANTHER" id="PTHR43428:SF1">
    <property type="entry name" value="ARSENATE REDUCTASE"/>
    <property type="match status" value="1"/>
</dbReference>
<reference evidence="4" key="1">
    <citation type="submission" date="2010-05" db="EMBL/GenBank/DDBJ databases">
        <title>The complete genome of Truepera radiovictris DSM 17093.</title>
        <authorList>
            <consortium name="US DOE Joint Genome Institute (JGI-PGF)"/>
            <person name="Lucas S."/>
            <person name="Copeland A."/>
            <person name="Lapidus A."/>
            <person name="Glavina del Rio T."/>
            <person name="Dalin E."/>
            <person name="Tice H."/>
            <person name="Bruce D."/>
            <person name="Goodwin L."/>
            <person name="Pitluck S."/>
            <person name="Kyrpides N."/>
            <person name="Mavromatis K."/>
            <person name="Ovchinnikova G."/>
            <person name="Munk A.C."/>
            <person name="Detter J.C."/>
            <person name="Han C."/>
            <person name="Tapia R."/>
            <person name="Land M."/>
            <person name="Hauser L."/>
            <person name="Markowitz V."/>
            <person name="Cheng J.-F."/>
            <person name="Hugenholtz P."/>
            <person name="Woyke T."/>
            <person name="Wu D."/>
            <person name="Tindall B."/>
            <person name="Pomrenke H.G."/>
            <person name="Brambilla E."/>
            <person name="Klenk H.-P."/>
            <person name="Eisen J.A."/>
        </authorList>
    </citation>
    <scope>NUCLEOTIDE SEQUENCE [LARGE SCALE GENOMIC DNA]</scope>
    <source>
        <strain evidence="4">DSM 17093 / CIP 108686 / LMG 22925 / RQ-24</strain>
    </source>
</reference>
<dbReference type="Proteomes" id="UP000000379">
    <property type="component" value="Chromosome"/>
</dbReference>
<dbReference type="STRING" id="649638.Trad_2154"/>
<dbReference type="RefSeq" id="WP_013178631.1">
    <property type="nucleotide sequence ID" value="NC_014221.1"/>
</dbReference>
<dbReference type="KEGG" id="tra:Trad_2154"/>
<evidence type="ECO:0000313" key="4">
    <source>
        <dbReference type="Proteomes" id="UP000000379"/>
    </source>
</evidence>
<evidence type="ECO:0000259" key="2">
    <source>
        <dbReference type="SMART" id="SM00226"/>
    </source>
</evidence>
<name>D7CRT9_TRURR</name>
<keyword evidence="1" id="KW-0059">Arsenical resistance</keyword>
<dbReference type="CDD" id="cd16345">
    <property type="entry name" value="LMWP_ArsC"/>
    <property type="match status" value="1"/>
</dbReference>
<dbReference type="Pfam" id="PF01451">
    <property type="entry name" value="LMWPc"/>
    <property type="match status" value="1"/>
</dbReference>
<dbReference type="GO" id="GO:0046685">
    <property type="term" value="P:response to arsenic-containing substance"/>
    <property type="evidence" value="ECO:0007669"/>
    <property type="project" value="UniProtKB-KW"/>
</dbReference>
<proteinExistence type="predicted"/>
<accession>D7CRT9</accession>
<evidence type="ECO:0000313" key="3">
    <source>
        <dbReference type="EMBL" id="ADI15267.1"/>
    </source>
</evidence>
<feature type="domain" description="Phosphotyrosine protein phosphatase I" evidence="2">
    <location>
        <begin position="6"/>
        <end position="141"/>
    </location>
</feature>
<sequence>MNGRKTHVLFLCTGNSARSLMAEAFVNEHAGERFVAHSAGLQPKGVNPYTVRVMAELGISLEGARSKSVREFLGRERLDYVITVCGEAEANCPRVFPGTVKYRHWSFEDPAAFEGPEAATLETFREVRDEIRARVQAWLQETADVPV</sequence>
<evidence type="ECO:0000256" key="1">
    <source>
        <dbReference type="ARBA" id="ARBA00022849"/>
    </source>
</evidence>
<dbReference type="PANTHER" id="PTHR43428">
    <property type="entry name" value="ARSENATE REDUCTASE"/>
    <property type="match status" value="1"/>
</dbReference>
<dbReference type="AlphaFoldDB" id="D7CRT9"/>
<reference evidence="3 4" key="2">
    <citation type="journal article" date="2011" name="Stand. Genomic Sci.">
        <title>Complete genome sequence of Truepera radiovictrix type strain (RQ-24).</title>
        <authorList>
            <person name="Ivanova N."/>
            <person name="Rohde C."/>
            <person name="Munk C."/>
            <person name="Nolan M."/>
            <person name="Lucas S."/>
            <person name="Del Rio T.G."/>
            <person name="Tice H."/>
            <person name="Deshpande S."/>
            <person name="Cheng J.F."/>
            <person name="Tapia R."/>
            <person name="Han C."/>
            <person name="Goodwin L."/>
            <person name="Pitluck S."/>
            <person name="Liolios K."/>
            <person name="Mavromatis K."/>
            <person name="Mikhailova N."/>
            <person name="Pati A."/>
            <person name="Chen A."/>
            <person name="Palaniappan K."/>
            <person name="Land M."/>
            <person name="Hauser L."/>
            <person name="Chang Y.J."/>
            <person name="Jeffries C.D."/>
            <person name="Brambilla E."/>
            <person name="Rohde M."/>
            <person name="Goker M."/>
            <person name="Tindall B.J."/>
            <person name="Woyke T."/>
            <person name="Bristow J."/>
            <person name="Eisen J.A."/>
            <person name="Markowitz V."/>
            <person name="Hugenholtz P."/>
            <person name="Kyrpides N.C."/>
            <person name="Klenk H.P."/>
            <person name="Lapidus A."/>
        </authorList>
    </citation>
    <scope>NUCLEOTIDE SEQUENCE [LARGE SCALE GENOMIC DNA]</scope>
    <source>
        <strain evidence="4">DSM 17093 / CIP 108686 / LMG 22925 / RQ-24</strain>
    </source>
</reference>
<dbReference type="InterPro" id="IPR036196">
    <property type="entry name" value="Ptyr_pPase_sf"/>
</dbReference>
<dbReference type="HOGENOM" id="CLU_071415_3_2_0"/>
<dbReference type="SMART" id="SM00226">
    <property type="entry name" value="LMWPc"/>
    <property type="match status" value="1"/>
</dbReference>
<protein>
    <submittedName>
        <fullName evidence="3">Protein-tyrosine phosphatase, low molecular weight</fullName>
    </submittedName>
</protein>